<dbReference type="AlphaFoldDB" id="A0A4S4AI85"/>
<gene>
    <name evidence="1" type="ORF">E6O51_16870</name>
</gene>
<dbReference type="OrthoDB" id="7862241at2"/>
<evidence type="ECO:0000313" key="2">
    <source>
        <dbReference type="Proteomes" id="UP000307956"/>
    </source>
</evidence>
<dbReference type="EMBL" id="SSOD01000015">
    <property type="protein sequence ID" value="THF58661.1"/>
    <property type="molecule type" value="Genomic_DNA"/>
</dbReference>
<organism evidence="1 2">
    <name type="scientific">Pseudothauera rhizosphaerae</name>
    <dbReference type="NCBI Taxonomy" id="2565932"/>
    <lineage>
        <taxon>Bacteria</taxon>
        <taxon>Pseudomonadati</taxon>
        <taxon>Pseudomonadota</taxon>
        <taxon>Betaproteobacteria</taxon>
        <taxon>Rhodocyclales</taxon>
        <taxon>Zoogloeaceae</taxon>
        <taxon>Pseudothauera</taxon>
    </lineage>
</organism>
<evidence type="ECO:0000313" key="1">
    <source>
        <dbReference type="EMBL" id="THF58661.1"/>
    </source>
</evidence>
<protein>
    <submittedName>
        <fullName evidence="1">Uncharacterized protein</fullName>
    </submittedName>
</protein>
<accession>A0A4S4AI85</accession>
<sequence length="125" mass="14051">MSAAVLREPRDWVRDASLYPAEIDCVTAVMLKILDGKCRMAELEKPIMVALYDALKGRHGLRLGADFHDIVARARTEPSEALREAVYEQRVLAETMISRPVMKAFKARLRQEAVLPGRDGQEGED</sequence>
<keyword evidence="2" id="KW-1185">Reference proteome</keyword>
<comment type="caution">
    <text evidence="1">The sequence shown here is derived from an EMBL/GenBank/DDBJ whole genome shotgun (WGS) entry which is preliminary data.</text>
</comment>
<name>A0A4S4AI85_9RHOO</name>
<proteinExistence type="predicted"/>
<dbReference type="Proteomes" id="UP000307956">
    <property type="component" value="Unassembled WGS sequence"/>
</dbReference>
<reference evidence="1 2" key="1">
    <citation type="submission" date="2019-04" db="EMBL/GenBank/DDBJ databases">
        <title>Azoarcus rhizosphaerae sp. nov. isolated from rhizosphere of Ficus religiosa.</title>
        <authorList>
            <person name="Lin S.-Y."/>
            <person name="Hameed A."/>
            <person name="Hsu Y.-H."/>
            <person name="Young C.-C."/>
        </authorList>
    </citation>
    <scope>NUCLEOTIDE SEQUENCE [LARGE SCALE GENOMIC DNA]</scope>
    <source>
        <strain evidence="1 2">CC-YHH848</strain>
    </source>
</reference>
<dbReference type="RefSeq" id="WP_136386175.1">
    <property type="nucleotide sequence ID" value="NZ_SSOD01000015.1"/>
</dbReference>